<dbReference type="PROSITE" id="PS00107">
    <property type="entry name" value="PROTEIN_KINASE_ATP"/>
    <property type="match status" value="1"/>
</dbReference>
<dbReference type="CDD" id="cd14014">
    <property type="entry name" value="STKc_PknB_like"/>
    <property type="match status" value="1"/>
</dbReference>
<dbReference type="Gene3D" id="3.80.10.10">
    <property type="entry name" value="Ribonuclease Inhibitor"/>
    <property type="match status" value="1"/>
</dbReference>
<feature type="compositionally biased region" description="Basic and acidic residues" evidence="6">
    <location>
        <begin position="453"/>
        <end position="464"/>
    </location>
</feature>
<evidence type="ECO:0000313" key="9">
    <source>
        <dbReference type="Proteomes" id="UP000245802"/>
    </source>
</evidence>
<dbReference type="PROSITE" id="PS50011">
    <property type="entry name" value="PROTEIN_KINASE_DOM"/>
    <property type="match status" value="1"/>
</dbReference>
<reference evidence="8 9" key="1">
    <citation type="submission" date="2018-01" db="EMBL/GenBank/DDBJ databases">
        <title>G. obscuriglobus.</title>
        <authorList>
            <person name="Franke J."/>
            <person name="Blomberg W."/>
            <person name="Selmecki A."/>
        </authorList>
    </citation>
    <scope>NUCLEOTIDE SEQUENCE [LARGE SCALE GENOMIC DNA]</scope>
    <source>
        <strain evidence="8 9">DSM 5831</strain>
    </source>
</reference>
<sequence length="683" mass="72728">MFAVFECVALAVKEHGVHGLAELVPGGQYVAKVAQQAYALYCERKKAEAFREEIAKAAASSADEAKKVAEQVARQVVNEGSIEDRLTLELYLTQLPGAVRQSLKRADDPTGQTVPPDFAIGEPEDLAKLLPMRVPHFRPGADLPGRPGWKLEELLGAGGFGEVWLARHGFLPQPRAVKFCTDAKVRAKLTSHEGRVIARVMEQGPHPNVVPLLDAVLDGEAPWLMYEYVGGGSLIDLIHRWQALPEAEREAATALAIGQLAGAVGAFHRLSPAIVHRDLKPANILFHVDARPSGSAADVRLRITDFGIGGVAVDYLRTNPAGLSMMTGWLETSLRGSYTPLYASPQQARGAKPDPRDDVHALGVIAFQMLTGKLAEAPGTRFERELKRRNVSDELIEIVGDCVDTEPTGRPKDAAELAERLGKLRGGKSPVSEPARVGSPPAPVPVSAPVPAAKDEKVPAEPKRAGGSSAVKPAVPSAPSREGRGAALPTPSGLEGGSAPVSIVAQAVPAEPEKWLIPLRGQWFSRATNGLDAQWTPGGAKLPGEVVAKPGEVYRLSLNPDTTGDAELVKLKALAGLPGLEAVDLSGCVRVTDAGLMHLASLRGLKAVGLADTQVTDSGVTLLLTRFPDLEAVGLANTAYVSPTVIPYLARMRKLKRLALPPRADTIDVRVEFQKRRPACQLV</sequence>
<protein>
    <recommendedName>
        <fullName evidence="7">Protein kinase domain-containing protein</fullName>
    </recommendedName>
</protein>
<evidence type="ECO:0000256" key="2">
    <source>
        <dbReference type="ARBA" id="ARBA00022741"/>
    </source>
</evidence>
<keyword evidence="2 5" id="KW-0547">Nucleotide-binding</keyword>
<dbReference type="InterPro" id="IPR000719">
    <property type="entry name" value="Prot_kinase_dom"/>
</dbReference>
<dbReference type="PANTHER" id="PTHR43289">
    <property type="entry name" value="MITOGEN-ACTIVATED PROTEIN KINASE KINASE KINASE 20-RELATED"/>
    <property type="match status" value="1"/>
</dbReference>
<dbReference type="InterPro" id="IPR011009">
    <property type="entry name" value="Kinase-like_dom_sf"/>
</dbReference>
<evidence type="ECO:0000256" key="1">
    <source>
        <dbReference type="ARBA" id="ARBA00022679"/>
    </source>
</evidence>
<evidence type="ECO:0000256" key="5">
    <source>
        <dbReference type="PROSITE-ProRule" id="PRU10141"/>
    </source>
</evidence>
<keyword evidence="3" id="KW-0418">Kinase</keyword>
<keyword evidence="4 5" id="KW-0067">ATP-binding</keyword>
<dbReference type="Gene3D" id="1.10.510.10">
    <property type="entry name" value="Transferase(Phosphotransferase) domain 1"/>
    <property type="match status" value="1"/>
</dbReference>
<dbReference type="RefSeq" id="WP_010034058.1">
    <property type="nucleotide sequence ID" value="NZ_CP025958.1"/>
</dbReference>
<dbReference type="AlphaFoldDB" id="A0A2Z3H6X6"/>
<dbReference type="SUPFAM" id="SSF56112">
    <property type="entry name" value="Protein kinase-like (PK-like)"/>
    <property type="match status" value="1"/>
</dbReference>
<name>A0A2Z3H6X6_9BACT</name>
<dbReference type="InterPro" id="IPR032675">
    <property type="entry name" value="LRR_dom_sf"/>
</dbReference>
<dbReference type="KEGG" id="gog:C1280_26035"/>
<dbReference type="GO" id="GO:0005524">
    <property type="term" value="F:ATP binding"/>
    <property type="evidence" value="ECO:0007669"/>
    <property type="project" value="UniProtKB-UniRule"/>
</dbReference>
<dbReference type="SMART" id="SM00367">
    <property type="entry name" value="LRR_CC"/>
    <property type="match status" value="1"/>
</dbReference>
<dbReference type="InterPro" id="IPR008271">
    <property type="entry name" value="Ser/Thr_kinase_AS"/>
</dbReference>
<evidence type="ECO:0000256" key="3">
    <source>
        <dbReference type="ARBA" id="ARBA00022777"/>
    </source>
</evidence>
<dbReference type="SMART" id="SM00220">
    <property type="entry name" value="S_TKc"/>
    <property type="match status" value="1"/>
</dbReference>
<gene>
    <name evidence="8" type="ORF">C1280_26035</name>
</gene>
<dbReference type="OrthoDB" id="266779at2"/>
<evidence type="ECO:0000256" key="4">
    <source>
        <dbReference type="ARBA" id="ARBA00022840"/>
    </source>
</evidence>
<organism evidence="8 9">
    <name type="scientific">Gemmata obscuriglobus</name>
    <dbReference type="NCBI Taxonomy" id="114"/>
    <lineage>
        <taxon>Bacteria</taxon>
        <taxon>Pseudomonadati</taxon>
        <taxon>Planctomycetota</taxon>
        <taxon>Planctomycetia</taxon>
        <taxon>Gemmatales</taxon>
        <taxon>Gemmataceae</taxon>
        <taxon>Gemmata</taxon>
    </lineage>
</organism>
<evidence type="ECO:0000313" key="8">
    <source>
        <dbReference type="EMBL" id="AWM40122.1"/>
    </source>
</evidence>
<keyword evidence="9" id="KW-1185">Reference proteome</keyword>
<dbReference type="InterPro" id="IPR017441">
    <property type="entry name" value="Protein_kinase_ATP_BS"/>
</dbReference>
<feature type="binding site" evidence="5">
    <location>
        <position position="178"/>
    </location>
    <ligand>
        <name>ATP</name>
        <dbReference type="ChEBI" id="CHEBI:30616"/>
    </ligand>
</feature>
<proteinExistence type="predicted"/>
<feature type="domain" description="Protein kinase" evidence="7">
    <location>
        <begin position="149"/>
        <end position="424"/>
    </location>
</feature>
<dbReference type="Pfam" id="PF00069">
    <property type="entry name" value="Pkinase"/>
    <property type="match status" value="1"/>
</dbReference>
<keyword evidence="1" id="KW-0808">Transferase</keyword>
<dbReference type="PROSITE" id="PS00108">
    <property type="entry name" value="PROTEIN_KINASE_ST"/>
    <property type="match status" value="1"/>
</dbReference>
<dbReference type="EMBL" id="CP025958">
    <property type="protein sequence ID" value="AWM40122.1"/>
    <property type="molecule type" value="Genomic_DNA"/>
</dbReference>
<dbReference type="PANTHER" id="PTHR43289:SF6">
    <property type="entry name" value="SERINE_THREONINE-PROTEIN KINASE NEKL-3"/>
    <property type="match status" value="1"/>
</dbReference>
<dbReference type="GO" id="GO:0004674">
    <property type="term" value="F:protein serine/threonine kinase activity"/>
    <property type="evidence" value="ECO:0007669"/>
    <property type="project" value="TreeGrafter"/>
</dbReference>
<evidence type="ECO:0000259" key="7">
    <source>
        <dbReference type="PROSITE" id="PS50011"/>
    </source>
</evidence>
<dbReference type="InterPro" id="IPR006553">
    <property type="entry name" value="Leu-rich_rpt_Cys-con_subtyp"/>
</dbReference>
<feature type="region of interest" description="Disordered" evidence="6">
    <location>
        <begin position="422"/>
        <end position="497"/>
    </location>
</feature>
<evidence type="ECO:0000256" key="6">
    <source>
        <dbReference type="SAM" id="MobiDB-lite"/>
    </source>
</evidence>
<dbReference type="Proteomes" id="UP000245802">
    <property type="component" value="Chromosome"/>
</dbReference>
<accession>A0A2Z3H6X6</accession>
<dbReference type="SUPFAM" id="SSF52047">
    <property type="entry name" value="RNI-like"/>
    <property type="match status" value="1"/>
</dbReference>